<dbReference type="Gene3D" id="1.20.1250.20">
    <property type="entry name" value="MFS general substrate transporter like domains"/>
    <property type="match status" value="1"/>
</dbReference>
<protein>
    <submittedName>
        <fullName evidence="9">MFS transporter</fullName>
    </submittedName>
</protein>
<dbReference type="InterPro" id="IPR005829">
    <property type="entry name" value="Sugar_transporter_CS"/>
</dbReference>
<feature type="transmembrane region" description="Helical" evidence="7">
    <location>
        <begin position="285"/>
        <end position="305"/>
    </location>
</feature>
<name>A0ABP5RQ68_9ACTN</name>
<dbReference type="InterPro" id="IPR011701">
    <property type="entry name" value="MFS"/>
</dbReference>
<evidence type="ECO:0000256" key="5">
    <source>
        <dbReference type="ARBA" id="ARBA00022989"/>
    </source>
</evidence>
<evidence type="ECO:0000256" key="7">
    <source>
        <dbReference type="SAM" id="Phobius"/>
    </source>
</evidence>
<proteinExistence type="predicted"/>
<feature type="transmembrane region" description="Helical" evidence="7">
    <location>
        <begin position="342"/>
        <end position="365"/>
    </location>
</feature>
<accession>A0ABP5RQ68</accession>
<evidence type="ECO:0000256" key="1">
    <source>
        <dbReference type="ARBA" id="ARBA00004651"/>
    </source>
</evidence>
<feature type="transmembrane region" description="Helical" evidence="7">
    <location>
        <begin position="63"/>
        <end position="87"/>
    </location>
</feature>
<feature type="transmembrane region" description="Helical" evidence="7">
    <location>
        <begin position="99"/>
        <end position="120"/>
    </location>
</feature>
<keyword evidence="2" id="KW-0813">Transport</keyword>
<sequence>MTPAPESTSDASSEQSPTAVPDLRPIAVSALIGTTIEYYDFFIYGTAVALVFGKVFFPELGRAGGLLASFSVYSVAFVGRPLGALVFGHFGDRLGRKTTLVVSLLLMGVSTVAVGVLPGYGSWGIWAPVALVALRALQGFGLGGEWGGAALLLAENAPAERRGRYGGYLQLGPCLGFFAATGVFLLLSEVLSERAFADWGWRVPFLASVGLVATGLFVRLRIGETPVFARQTERAKAPAAEVLRGHGRTVLSAGGAIMIGYALFYLTTTYALAYATEQLGIGRGLMLALLLAGAVPKGAAAWYCAGLSDRWGRRRTLRLASALAVGWSLLLFPLLQTARTPLVALGVIGAMAVLGCLFGPVAAYLPELFPTRVRYTGASLAFNLGGVVGGATAPLVAARLTGMYGTAEPVGWYLAGIGVASLLCLYALPETRGPALGARVVRQGRGEPSDQPSTSVEG</sequence>
<organism evidence="9 10">
    <name type="scientific">Kitasatospora cystarginea</name>
    <dbReference type="NCBI Taxonomy" id="58350"/>
    <lineage>
        <taxon>Bacteria</taxon>
        <taxon>Bacillati</taxon>
        <taxon>Actinomycetota</taxon>
        <taxon>Actinomycetes</taxon>
        <taxon>Kitasatosporales</taxon>
        <taxon>Streptomycetaceae</taxon>
        <taxon>Kitasatospora</taxon>
    </lineage>
</organism>
<feature type="transmembrane region" description="Helical" evidence="7">
    <location>
        <begin position="165"/>
        <end position="187"/>
    </location>
</feature>
<dbReference type="Proteomes" id="UP001500305">
    <property type="component" value="Unassembled WGS sequence"/>
</dbReference>
<keyword evidence="5 7" id="KW-1133">Transmembrane helix</keyword>
<dbReference type="CDD" id="cd17369">
    <property type="entry name" value="MFS_ShiA_like"/>
    <property type="match status" value="1"/>
</dbReference>
<dbReference type="PROSITE" id="PS00217">
    <property type="entry name" value="SUGAR_TRANSPORT_2"/>
    <property type="match status" value="1"/>
</dbReference>
<gene>
    <name evidence="9" type="ORF">GCM10010430_65610</name>
</gene>
<dbReference type="InterPro" id="IPR020846">
    <property type="entry name" value="MFS_dom"/>
</dbReference>
<dbReference type="EMBL" id="BAAATR010000041">
    <property type="protein sequence ID" value="GAA2270702.1"/>
    <property type="molecule type" value="Genomic_DNA"/>
</dbReference>
<dbReference type="PROSITE" id="PS50850">
    <property type="entry name" value="MFS"/>
    <property type="match status" value="1"/>
</dbReference>
<feature type="transmembrane region" description="Helical" evidence="7">
    <location>
        <begin position="317"/>
        <end position="336"/>
    </location>
</feature>
<dbReference type="InterPro" id="IPR036259">
    <property type="entry name" value="MFS_trans_sf"/>
</dbReference>
<comment type="caution">
    <text evidence="9">The sequence shown here is derived from an EMBL/GenBank/DDBJ whole genome shotgun (WGS) entry which is preliminary data.</text>
</comment>
<keyword evidence="6 7" id="KW-0472">Membrane</keyword>
<feature type="domain" description="Major facilitator superfamily (MFS) profile" evidence="8">
    <location>
        <begin position="26"/>
        <end position="432"/>
    </location>
</feature>
<evidence type="ECO:0000256" key="6">
    <source>
        <dbReference type="ARBA" id="ARBA00023136"/>
    </source>
</evidence>
<dbReference type="RefSeq" id="WP_344640197.1">
    <property type="nucleotide sequence ID" value="NZ_BAAATR010000041.1"/>
</dbReference>
<feature type="transmembrane region" description="Helical" evidence="7">
    <location>
        <begin position="377"/>
        <end position="398"/>
    </location>
</feature>
<comment type="subcellular location">
    <subcellularLocation>
        <location evidence="1">Cell membrane</location>
        <topology evidence="1">Multi-pass membrane protein</topology>
    </subcellularLocation>
</comment>
<feature type="transmembrane region" description="Helical" evidence="7">
    <location>
        <begin position="38"/>
        <end position="57"/>
    </location>
</feature>
<feature type="transmembrane region" description="Helical" evidence="7">
    <location>
        <begin position="410"/>
        <end position="429"/>
    </location>
</feature>
<evidence type="ECO:0000313" key="9">
    <source>
        <dbReference type="EMBL" id="GAA2270702.1"/>
    </source>
</evidence>
<evidence type="ECO:0000256" key="4">
    <source>
        <dbReference type="ARBA" id="ARBA00022692"/>
    </source>
</evidence>
<evidence type="ECO:0000259" key="8">
    <source>
        <dbReference type="PROSITE" id="PS50850"/>
    </source>
</evidence>
<keyword evidence="3" id="KW-1003">Cell membrane</keyword>
<feature type="transmembrane region" description="Helical" evidence="7">
    <location>
        <begin position="126"/>
        <end position="153"/>
    </location>
</feature>
<keyword evidence="4 7" id="KW-0812">Transmembrane</keyword>
<dbReference type="Pfam" id="PF07690">
    <property type="entry name" value="MFS_1"/>
    <property type="match status" value="1"/>
</dbReference>
<dbReference type="PANTHER" id="PTHR43045">
    <property type="entry name" value="SHIKIMATE TRANSPORTER"/>
    <property type="match status" value="1"/>
</dbReference>
<reference evidence="10" key="1">
    <citation type="journal article" date="2019" name="Int. J. Syst. Evol. Microbiol.">
        <title>The Global Catalogue of Microorganisms (GCM) 10K type strain sequencing project: providing services to taxonomists for standard genome sequencing and annotation.</title>
        <authorList>
            <consortium name="The Broad Institute Genomics Platform"/>
            <consortium name="The Broad Institute Genome Sequencing Center for Infectious Disease"/>
            <person name="Wu L."/>
            <person name="Ma J."/>
        </authorList>
    </citation>
    <scope>NUCLEOTIDE SEQUENCE [LARGE SCALE GENOMIC DNA]</scope>
    <source>
        <strain evidence="10">JCM 7356</strain>
    </source>
</reference>
<evidence type="ECO:0000256" key="2">
    <source>
        <dbReference type="ARBA" id="ARBA00022448"/>
    </source>
</evidence>
<dbReference type="PANTHER" id="PTHR43045:SF2">
    <property type="entry name" value="INNER MEMBRANE METABOLITE TRANSPORT PROTEIN YHJE"/>
    <property type="match status" value="1"/>
</dbReference>
<keyword evidence="10" id="KW-1185">Reference proteome</keyword>
<feature type="transmembrane region" description="Helical" evidence="7">
    <location>
        <begin position="250"/>
        <end position="273"/>
    </location>
</feature>
<feature type="transmembrane region" description="Helical" evidence="7">
    <location>
        <begin position="199"/>
        <end position="220"/>
    </location>
</feature>
<dbReference type="SUPFAM" id="SSF103473">
    <property type="entry name" value="MFS general substrate transporter"/>
    <property type="match status" value="1"/>
</dbReference>
<evidence type="ECO:0000256" key="3">
    <source>
        <dbReference type="ARBA" id="ARBA00022475"/>
    </source>
</evidence>
<evidence type="ECO:0000313" key="10">
    <source>
        <dbReference type="Proteomes" id="UP001500305"/>
    </source>
</evidence>